<feature type="chain" id="PRO_5015120655" evidence="2">
    <location>
        <begin position="26"/>
        <end position="86"/>
    </location>
</feature>
<feature type="signal peptide" evidence="2">
    <location>
        <begin position="1"/>
        <end position="25"/>
    </location>
</feature>
<accession>A0A2P4Q4I6</accession>
<keyword evidence="1" id="KW-0472">Membrane</keyword>
<protein>
    <submittedName>
        <fullName evidence="3">Uncharacterized protein</fullName>
    </submittedName>
</protein>
<keyword evidence="1" id="KW-1133">Transmembrane helix</keyword>
<comment type="caution">
    <text evidence="3">The sequence shown here is derived from an EMBL/GenBank/DDBJ whole genome shotgun (WGS) entry which is preliminary data.</text>
</comment>
<reference evidence="3 4" key="1">
    <citation type="journal article" date="2013" name="Proc. Natl. Acad. Sci. U.S.A.">
        <title>Genome of an arbuscular mycorrhizal fungus provides insight into the oldest plant symbiosis.</title>
        <authorList>
            <person name="Tisserant E."/>
            <person name="Malbreil M."/>
            <person name="Kuo A."/>
            <person name="Kohler A."/>
            <person name="Symeonidi A."/>
            <person name="Balestrini R."/>
            <person name="Charron P."/>
            <person name="Duensing N."/>
            <person name="Frei Dit Frey N."/>
            <person name="Gianinazzi-Pearson V."/>
            <person name="Gilbert L.B."/>
            <person name="Handa Y."/>
            <person name="Herr J.R."/>
            <person name="Hijri M."/>
            <person name="Koul R."/>
            <person name="Kawaguchi M."/>
            <person name="Krajinski F."/>
            <person name="Lammers P.J."/>
            <person name="Masclaux F.G."/>
            <person name="Murat C."/>
            <person name="Morin E."/>
            <person name="Ndikumana S."/>
            <person name="Pagni M."/>
            <person name="Petitpierre D."/>
            <person name="Requena N."/>
            <person name="Rosikiewicz P."/>
            <person name="Riley R."/>
            <person name="Saito K."/>
            <person name="San Clemente H."/>
            <person name="Shapiro H."/>
            <person name="van Tuinen D."/>
            <person name="Becard G."/>
            <person name="Bonfante P."/>
            <person name="Paszkowski U."/>
            <person name="Shachar-Hill Y.Y."/>
            <person name="Tuskan G.A."/>
            <person name="Young P.W."/>
            <person name="Sanders I.R."/>
            <person name="Henrissat B."/>
            <person name="Rensing S.A."/>
            <person name="Grigoriev I.V."/>
            <person name="Corradi N."/>
            <person name="Roux C."/>
            <person name="Martin F."/>
        </authorList>
    </citation>
    <scope>NUCLEOTIDE SEQUENCE [LARGE SCALE GENOMIC DNA]</scope>
    <source>
        <strain evidence="3 4">DAOM 197198</strain>
    </source>
</reference>
<dbReference type="Proteomes" id="UP000018888">
    <property type="component" value="Unassembled WGS sequence"/>
</dbReference>
<evidence type="ECO:0000313" key="3">
    <source>
        <dbReference type="EMBL" id="POG72563.1"/>
    </source>
</evidence>
<keyword evidence="2" id="KW-0732">Signal</keyword>
<dbReference type="PROSITE" id="PS51257">
    <property type="entry name" value="PROKAR_LIPOPROTEIN"/>
    <property type="match status" value="1"/>
</dbReference>
<evidence type="ECO:0000256" key="1">
    <source>
        <dbReference type="SAM" id="Phobius"/>
    </source>
</evidence>
<gene>
    <name evidence="3" type="ORF">GLOIN_2v1594767</name>
</gene>
<keyword evidence="1" id="KW-0812">Transmembrane</keyword>
<feature type="non-terminal residue" evidence="3">
    <location>
        <position position="86"/>
    </location>
</feature>
<feature type="transmembrane region" description="Helical" evidence="1">
    <location>
        <begin position="40"/>
        <end position="62"/>
    </location>
</feature>
<sequence length="86" mass="9284">MKMNGTIYHLFILSLLSFFVFNTSASCVSTSCTCDGGRPQGQYCGLNLVILIATLLVSMNAIHKVEHVIMAFANPAMTVVVCNVLV</sequence>
<evidence type="ECO:0000256" key="2">
    <source>
        <dbReference type="SAM" id="SignalP"/>
    </source>
</evidence>
<proteinExistence type="predicted"/>
<evidence type="ECO:0000313" key="4">
    <source>
        <dbReference type="Proteomes" id="UP000018888"/>
    </source>
</evidence>
<name>A0A2P4Q4I6_RHIID</name>
<dbReference type="EMBL" id="AUPC02000094">
    <property type="protein sequence ID" value="POG72563.1"/>
    <property type="molecule type" value="Genomic_DNA"/>
</dbReference>
<organism evidence="3 4">
    <name type="scientific">Rhizophagus irregularis (strain DAOM 181602 / DAOM 197198 / MUCL 43194)</name>
    <name type="common">Arbuscular mycorrhizal fungus</name>
    <name type="synonym">Glomus intraradices</name>
    <dbReference type="NCBI Taxonomy" id="747089"/>
    <lineage>
        <taxon>Eukaryota</taxon>
        <taxon>Fungi</taxon>
        <taxon>Fungi incertae sedis</taxon>
        <taxon>Mucoromycota</taxon>
        <taxon>Glomeromycotina</taxon>
        <taxon>Glomeromycetes</taxon>
        <taxon>Glomerales</taxon>
        <taxon>Glomeraceae</taxon>
        <taxon>Rhizophagus</taxon>
    </lineage>
</organism>
<keyword evidence="4" id="KW-1185">Reference proteome</keyword>
<dbReference type="AlphaFoldDB" id="A0A2P4Q4I6"/>
<reference evidence="3 4" key="2">
    <citation type="journal article" date="2018" name="New Phytol.">
        <title>High intraspecific genome diversity in the model arbuscular mycorrhizal symbiont Rhizophagus irregularis.</title>
        <authorList>
            <person name="Chen E.C.H."/>
            <person name="Morin E."/>
            <person name="Beaudet D."/>
            <person name="Noel J."/>
            <person name="Yildirir G."/>
            <person name="Ndikumana S."/>
            <person name="Charron P."/>
            <person name="St-Onge C."/>
            <person name="Giorgi J."/>
            <person name="Kruger M."/>
            <person name="Marton T."/>
            <person name="Ropars J."/>
            <person name="Grigoriev I.V."/>
            <person name="Hainaut M."/>
            <person name="Henrissat B."/>
            <person name="Roux C."/>
            <person name="Martin F."/>
            <person name="Corradi N."/>
        </authorList>
    </citation>
    <scope>NUCLEOTIDE SEQUENCE [LARGE SCALE GENOMIC DNA]</scope>
    <source>
        <strain evidence="3 4">DAOM 197198</strain>
    </source>
</reference>